<keyword evidence="1" id="KW-1133">Transmembrane helix</keyword>
<name>A0A183EL18_9BILA</name>
<evidence type="ECO:0000256" key="1">
    <source>
        <dbReference type="SAM" id="Phobius"/>
    </source>
</evidence>
<dbReference type="WBParaSite" id="GPUH_0002168601-mRNA-1">
    <property type="protein sequence ID" value="GPUH_0002168601-mRNA-1"/>
    <property type="gene ID" value="GPUH_0002168601"/>
</dbReference>
<reference evidence="4" key="1">
    <citation type="submission" date="2016-06" db="UniProtKB">
        <authorList>
            <consortium name="WormBaseParasite"/>
        </authorList>
    </citation>
    <scope>IDENTIFICATION</scope>
</reference>
<reference evidence="2 3" key="2">
    <citation type="submission" date="2018-11" db="EMBL/GenBank/DDBJ databases">
        <authorList>
            <consortium name="Pathogen Informatics"/>
        </authorList>
    </citation>
    <scope>NUCLEOTIDE SEQUENCE [LARGE SCALE GENOMIC DNA]</scope>
</reference>
<keyword evidence="1" id="KW-0812">Transmembrane</keyword>
<dbReference type="AlphaFoldDB" id="A0A183EL18"/>
<gene>
    <name evidence="2" type="ORF">GPUH_LOCUS21658</name>
</gene>
<dbReference type="Proteomes" id="UP000271098">
    <property type="component" value="Unassembled WGS sequence"/>
</dbReference>
<evidence type="ECO:0000313" key="3">
    <source>
        <dbReference type="Proteomes" id="UP000271098"/>
    </source>
</evidence>
<evidence type="ECO:0000313" key="4">
    <source>
        <dbReference type="WBParaSite" id="GPUH_0002168601-mRNA-1"/>
    </source>
</evidence>
<evidence type="ECO:0000313" key="2">
    <source>
        <dbReference type="EMBL" id="VDN38693.1"/>
    </source>
</evidence>
<organism evidence="4">
    <name type="scientific">Gongylonema pulchrum</name>
    <dbReference type="NCBI Taxonomy" id="637853"/>
    <lineage>
        <taxon>Eukaryota</taxon>
        <taxon>Metazoa</taxon>
        <taxon>Ecdysozoa</taxon>
        <taxon>Nematoda</taxon>
        <taxon>Chromadorea</taxon>
        <taxon>Rhabditida</taxon>
        <taxon>Spirurina</taxon>
        <taxon>Spiruromorpha</taxon>
        <taxon>Spiruroidea</taxon>
        <taxon>Gongylonematidae</taxon>
        <taxon>Gongylonema</taxon>
    </lineage>
</organism>
<keyword evidence="3" id="KW-1185">Reference proteome</keyword>
<sequence>MVKSRWIRMARVARAYPRWLWNNWPAHFVGVVFCFIPMTTIVLYKIYKYGNGYDYMPYYRKYYDVVRAEDPIVLDWRPPEVLFSSYQQRQIQKKSKLGLET</sequence>
<proteinExistence type="predicted"/>
<dbReference type="OrthoDB" id="5786237at2759"/>
<feature type="transmembrane region" description="Helical" evidence="1">
    <location>
        <begin position="26"/>
        <end position="47"/>
    </location>
</feature>
<keyword evidence="1" id="KW-0472">Membrane</keyword>
<dbReference type="EMBL" id="UYRT01093155">
    <property type="protein sequence ID" value="VDN38693.1"/>
    <property type="molecule type" value="Genomic_DNA"/>
</dbReference>
<protein>
    <submittedName>
        <fullName evidence="4">NADH-ubiquinone oxidoreductase B17 subunit</fullName>
    </submittedName>
</protein>
<accession>A0A183EL18</accession>